<dbReference type="OrthoDB" id="9781543at2"/>
<organism evidence="5 6">
    <name type="scientific">Ketobacter alkanivorans</name>
    <dbReference type="NCBI Taxonomy" id="1917421"/>
    <lineage>
        <taxon>Bacteria</taxon>
        <taxon>Pseudomonadati</taxon>
        <taxon>Pseudomonadota</taxon>
        <taxon>Gammaproteobacteria</taxon>
        <taxon>Pseudomonadales</taxon>
        <taxon>Ketobacteraceae</taxon>
        <taxon>Ketobacter</taxon>
    </lineage>
</organism>
<protein>
    <recommendedName>
        <fullName evidence="3">Thiol peroxidase</fullName>
        <shortName evidence="3">Tpx</shortName>
        <ecNumber evidence="3">1.11.1.24</ecNumber>
    </recommendedName>
    <alternativeName>
        <fullName evidence="3">Peroxiredoxin tpx</fullName>
        <shortName evidence="3">Prx</shortName>
    </alternativeName>
    <alternativeName>
        <fullName evidence="3">Thioredoxin peroxidase</fullName>
    </alternativeName>
    <alternativeName>
        <fullName evidence="3">Thioredoxin-dependent peroxiredoxin</fullName>
    </alternativeName>
</protein>
<dbReference type="SUPFAM" id="SSF52833">
    <property type="entry name" value="Thioredoxin-like"/>
    <property type="match status" value="1"/>
</dbReference>
<dbReference type="CDD" id="cd03014">
    <property type="entry name" value="PRX_Atyp2cys"/>
    <property type="match status" value="1"/>
</dbReference>
<evidence type="ECO:0000313" key="5">
    <source>
        <dbReference type="EMBL" id="AUM14481.1"/>
    </source>
</evidence>
<dbReference type="PANTHER" id="PTHR43110:SF1">
    <property type="entry name" value="THIOL PEROXIDASE"/>
    <property type="match status" value="1"/>
</dbReference>
<dbReference type="AlphaFoldDB" id="A0A2K9LQS0"/>
<feature type="active site" description="Cysteine sulfenic acid (-SOH) intermediate" evidence="3">
    <location>
        <position position="60"/>
    </location>
</feature>
<dbReference type="InterPro" id="IPR036249">
    <property type="entry name" value="Thioredoxin-like_sf"/>
</dbReference>
<comment type="function">
    <text evidence="3">Thiol-specific peroxidase that catalyzes the reduction of hydrogen peroxide and organic hydroperoxides to water and alcohols, respectively. Plays a role in cell protection against oxidative stress by detoxifying peroxides.</text>
</comment>
<accession>A0A2K9LQS0</accession>
<keyword evidence="3 5" id="KW-0575">Peroxidase</keyword>
<dbReference type="Pfam" id="PF08534">
    <property type="entry name" value="Redoxin"/>
    <property type="match status" value="1"/>
</dbReference>
<dbReference type="GO" id="GO:0008379">
    <property type="term" value="F:thioredoxin peroxidase activity"/>
    <property type="evidence" value="ECO:0007669"/>
    <property type="project" value="UniProtKB-UniRule"/>
</dbReference>
<dbReference type="RefSeq" id="WP_101895855.1">
    <property type="nucleotide sequence ID" value="NZ_CP022684.1"/>
</dbReference>
<evidence type="ECO:0000313" key="6">
    <source>
        <dbReference type="Proteomes" id="UP000235116"/>
    </source>
</evidence>
<dbReference type="InterPro" id="IPR002065">
    <property type="entry name" value="TPX"/>
</dbReference>
<dbReference type="InterPro" id="IPR013766">
    <property type="entry name" value="Thioredoxin_domain"/>
</dbReference>
<keyword evidence="3" id="KW-0049">Antioxidant</keyword>
<keyword evidence="6" id="KW-1185">Reference proteome</keyword>
<feature type="disulfide bond" description="Redox-active" evidence="3">
    <location>
        <begin position="60"/>
        <end position="94"/>
    </location>
</feature>
<evidence type="ECO:0000256" key="3">
    <source>
        <dbReference type="HAMAP-Rule" id="MF_00269"/>
    </source>
</evidence>
<dbReference type="EC" id="1.11.1.24" evidence="3"/>
<feature type="domain" description="Thioredoxin" evidence="4">
    <location>
        <begin position="18"/>
        <end position="164"/>
    </location>
</feature>
<proteinExistence type="inferred from homology"/>
<evidence type="ECO:0000256" key="1">
    <source>
        <dbReference type="ARBA" id="ARBA00023157"/>
    </source>
</evidence>
<evidence type="ECO:0000256" key="2">
    <source>
        <dbReference type="ARBA" id="ARBA00023284"/>
    </source>
</evidence>
<sequence length="164" mass="17117">MATVTLGGNPNETVGELPAAGTQAPQYNLVQGDLSDLTSDSLQGKRVILNIFPSIDTPTCATSVRTFNQKAAALDNTVVVCIAADLPFAMTRFCGAEGIENVKVGSSFRSTFGDDYGVTLKTGPLTGLLSRAVVVVDENGKVLHAEQVAEIADEPDYDAALAVL</sequence>
<gene>
    <name evidence="3" type="primary">tpx</name>
    <name evidence="5" type="ORF">Kalk_19510</name>
</gene>
<dbReference type="InterPro" id="IPR013740">
    <property type="entry name" value="Redoxin"/>
</dbReference>
<dbReference type="NCBIfam" id="NF001808">
    <property type="entry name" value="PRK00522.1"/>
    <property type="match status" value="1"/>
</dbReference>
<keyword evidence="3" id="KW-0560">Oxidoreductase</keyword>
<comment type="similarity">
    <text evidence="3">Belongs to the peroxiredoxin family. Tpx subfamily.</text>
</comment>
<keyword evidence="2 3" id="KW-0676">Redox-active center</keyword>
<dbReference type="HAMAP" id="MF_00269">
    <property type="entry name" value="Tpx"/>
    <property type="match status" value="1"/>
</dbReference>
<comment type="catalytic activity">
    <reaction evidence="3">
        <text>a hydroperoxide + [thioredoxin]-dithiol = an alcohol + [thioredoxin]-disulfide + H2O</text>
        <dbReference type="Rhea" id="RHEA:62620"/>
        <dbReference type="Rhea" id="RHEA-COMP:10698"/>
        <dbReference type="Rhea" id="RHEA-COMP:10700"/>
        <dbReference type="ChEBI" id="CHEBI:15377"/>
        <dbReference type="ChEBI" id="CHEBI:29950"/>
        <dbReference type="ChEBI" id="CHEBI:30879"/>
        <dbReference type="ChEBI" id="CHEBI:35924"/>
        <dbReference type="ChEBI" id="CHEBI:50058"/>
        <dbReference type="EC" id="1.11.1.24"/>
    </reaction>
</comment>
<dbReference type="PANTHER" id="PTHR43110">
    <property type="entry name" value="THIOL PEROXIDASE"/>
    <property type="match status" value="1"/>
</dbReference>
<dbReference type="Proteomes" id="UP000235116">
    <property type="component" value="Chromosome"/>
</dbReference>
<dbReference type="PROSITE" id="PS51352">
    <property type="entry name" value="THIOREDOXIN_2"/>
    <property type="match status" value="1"/>
</dbReference>
<dbReference type="InterPro" id="IPR050455">
    <property type="entry name" value="Tpx_Peroxidase_subfamily"/>
</dbReference>
<comment type="miscellaneous">
    <text evidence="3">The active site is a conserved redox-active cysteine residue, the peroxidatic cysteine (C(P)), which makes the nucleophilic attack on the peroxide substrate. The peroxide oxidizes the C(P)-SH to cysteine sulfenic acid (C(P)-SOH), which then reacts with another cysteine residue, the resolving cysteine (C(R)), to form a disulfide bridge. The disulfide is subsequently reduced by an appropriate electron donor to complete the catalytic cycle. In this atypical 2-Cys peroxiredoxin, C(R) is present in the same subunit to form an intramolecular disulfide. The disulfide is subsequently reduced by thioredoxin.</text>
</comment>
<dbReference type="KEGG" id="kak:Kalk_19510"/>
<keyword evidence="1 3" id="KW-1015">Disulfide bond</keyword>
<reference evidence="6" key="1">
    <citation type="submission" date="2017-08" db="EMBL/GenBank/DDBJ databases">
        <title>Direct submision.</title>
        <authorList>
            <person name="Kim S.-J."/>
            <person name="Rhee S.-K."/>
        </authorList>
    </citation>
    <scope>NUCLEOTIDE SEQUENCE [LARGE SCALE GENOMIC DNA]</scope>
    <source>
        <strain evidence="6">GI5</strain>
    </source>
</reference>
<evidence type="ECO:0000259" key="4">
    <source>
        <dbReference type="PROSITE" id="PS51352"/>
    </source>
</evidence>
<dbReference type="Gene3D" id="3.40.30.10">
    <property type="entry name" value="Glutaredoxin"/>
    <property type="match status" value="1"/>
</dbReference>
<name>A0A2K9LQS0_9GAMM</name>
<comment type="subunit">
    <text evidence="3">Homodimer.</text>
</comment>
<dbReference type="EMBL" id="CP022684">
    <property type="protein sequence ID" value="AUM14481.1"/>
    <property type="molecule type" value="Genomic_DNA"/>
</dbReference>